<organism evidence="17 18">
    <name type="scientific">Rhodobium orientis</name>
    <dbReference type="NCBI Taxonomy" id="34017"/>
    <lineage>
        <taxon>Bacteria</taxon>
        <taxon>Pseudomonadati</taxon>
        <taxon>Pseudomonadota</taxon>
        <taxon>Alphaproteobacteria</taxon>
        <taxon>Hyphomicrobiales</taxon>
        <taxon>Rhodobiaceae</taxon>
        <taxon>Rhodobium</taxon>
    </lineage>
</organism>
<protein>
    <recommendedName>
        <fullName evidence="15">Riboflavin biosynthesis protein</fullName>
    </recommendedName>
    <domain>
        <recommendedName>
            <fullName evidence="15">Riboflavin kinase</fullName>
            <ecNumber evidence="15">2.7.1.26</ecNumber>
        </recommendedName>
        <alternativeName>
            <fullName evidence="15">Flavokinase</fullName>
        </alternativeName>
    </domain>
    <domain>
        <recommendedName>
            <fullName evidence="15">FMN adenylyltransferase</fullName>
            <ecNumber evidence="15">2.7.7.2</ecNumber>
        </recommendedName>
        <alternativeName>
            <fullName evidence="15">FAD pyrophosphorylase</fullName>
        </alternativeName>
        <alternativeName>
            <fullName evidence="15">FAD synthase</fullName>
        </alternativeName>
    </domain>
</protein>
<dbReference type="EC" id="2.7.1.26" evidence="15"/>
<comment type="catalytic activity">
    <reaction evidence="14 15">
        <text>FMN + ATP + H(+) = FAD + diphosphate</text>
        <dbReference type="Rhea" id="RHEA:17237"/>
        <dbReference type="ChEBI" id="CHEBI:15378"/>
        <dbReference type="ChEBI" id="CHEBI:30616"/>
        <dbReference type="ChEBI" id="CHEBI:33019"/>
        <dbReference type="ChEBI" id="CHEBI:57692"/>
        <dbReference type="ChEBI" id="CHEBI:58210"/>
        <dbReference type="EC" id="2.7.7.2"/>
    </reaction>
</comment>
<evidence type="ECO:0000313" key="17">
    <source>
        <dbReference type="EMBL" id="RAI28041.1"/>
    </source>
</evidence>
<dbReference type="UniPathway" id="UPA00277">
    <property type="reaction ID" value="UER00407"/>
</dbReference>
<dbReference type="SUPFAM" id="SSF82114">
    <property type="entry name" value="Riboflavin kinase-like"/>
    <property type="match status" value="1"/>
</dbReference>
<comment type="caution">
    <text evidence="17">The sequence shown here is derived from an EMBL/GenBank/DDBJ whole genome shotgun (WGS) entry which is preliminary data.</text>
</comment>
<evidence type="ECO:0000256" key="13">
    <source>
        <dbReference type="ARBA" id="ARBA00047880"/>
    </source>
</evidence>
<comment type="catalytic activity">
    <reaction evidence="13 15">
        <text>riboflavin + ATP = FMN + ADP + H(+)</text>
        <dbReference type="Rhea" id="RHEA:14357"/>
        <dbReference type="ChEBI" id="CHEBI:15378"/>
        <dbReference type="ChEBI" id="CHEBI:30616"/>
        <dbReference type="ChEBI" id="CHEBI:57986"/>
        <dbReference type="ChEBI" id="CHEBI:58210"/>
        <dbReference type="ChEBI" id="CHEBI:456216"/>
        <dbReference type="EC" id="2.7.1.26"/>
    </reaction>
</comment>
<evidence type="ECO:0000256" key="2">
    <source>
        <dbReference type="ARBA" id="ARBA00004726"/>
    </source>
</evidence>
<accession>A0A327JPQ7</accession>
<dbReference type="PANTHER" id="PTHR22749:SF6">
    <property type="entry name" value="RIBOFLAVIN KINASE"/>
    <property type="match status" value="1"/>
</dbReference>
<dbReference type="GO" id="GO:0006747">
    <property type="term" value="P:FAD biosynthetic process"/>
    <property type="evidence" value="ECO:0007669"/>
    <property type="project" value="UniProtKB-UniRule"/>
</dbReference>
<keyword evidence="4 15" id="KW-0285">Flavoprotein</keyword>
<evidence type="ECO:0000256" key="7">
    <source>
        <dbReference type="ARBA" id="ARBA00022695"/>
    </source>
</evidence>
<keyword evidence="12" id="KW-0511">Multifunctional enzyme</keyword>
<dbReference type="GO" id="GO:0009398">
    <property type="term" value="P:FMN biosynthetic process"/>
    <property type="evidence" value="ECO:0007669"/>
    <property type="project" value="UniProtKB-UniRule"/>
</dbReference>
<keyword evidence="5 15" id="KW-0288">FMN</keyword>
<keyword evidence="7 15" id="KW-0548">Nucleotidyltransferase</keyword>
<evidence type="ECO:0000256" key="14">
    <source>
        <dbReference type="ARBA" id="ARBA00049494"/>
    </source>
</evidence>
<dbReference type="UniPathway" id="UPA00276">
    <property type="reaction ID" value="UER00406"/>
</dbReference>
<dbReference type="AlphaFoldDB" id="A0A327JPQ7"/>
<evidence type="ECO:0000256" key="1">
    <source>
        <dbReference type="ARBA" id="ARBA00002121"/>
    </source>
</evidence>
<dbReference type="PANTHER" id="PTHR22749">
    <property type="entry name" value="RIBOFLAVIN KINASE/FMN ADENYLYLTRANSFERASE"/>
    <property type="match status" value="1"/>
</dbReference>
<proteinExistence type="inferred from homology"/>
<dbReference type="InterPro" id="IPR023465">
    <property type="entry name" value="Riboflavin_kinase_dom_sf"/>
</dbReference>
<reference evidence="17 18" key="1">
    <citation type="submission" date="2017-07" db="EMBL/GenBank/DDBJ databases">
        <title>Draft Genome Sequences of Select Purple Nonsulfur Bacteria.</title>
        <authorList>
            <person name="Lasarre B."/>
            <person name="Mckinlay J.B."/>
        </authorList>
    </citation>
    <scope>NUCLEOTIDE SEQUENCE [LARGE SCALE GENOMIC DNA]</scope>
    <source>
        <strain evidence="17 18">DSM 11290</strain>
    </source>
</reference>
<evidence type="ECO:0000313" key="18">
    <source>
        <dbReference type="Proteomes" id="UP000249299"/>
    </source>
</evidence>
<keyword evidence="8 15" id="KW-0547">Nucleotide-binding</keyword>
<evidence type="ECO:0000256" key="10">
    <source>
        <dbReference type="ARBA" id="ARBA00022827"/>
    </source>
</evidence>
<dbReference type="Pfam" id="PF01687">
    <property type="entry name" value="Flavokinase"/>
    <property type="match status" value="1"/>
</dbReference>
<evidence type="ECO:0000256" key="12">
    <source>
        <dbReference type="ARBA" id="ARBA00023268"/>
    </source>
</evidence>
<gene>
    <name evidence="17" type="primary">ribF</name>
    <name evidence="17" type="ORF">CH339_08025</name>
</gene>
<dbReference type="Pfam" id="PF06574">
    <property type="entry name" value="FAD_syn"/>
    <property type="match status" value="1"/>
</dbReference>
<evidence type="ECO:0000256" key="3">
    <source>
        <dbReference type="ARBA" id="ARBA00005201"/>
    </source>
</evidence>
<evidence type="ECO:0000256" key="15">
    <source>
        <dbReference type="PIRNR" id="PIRNR004491"/>
    </source>
</evidence>
<dbReference type="FunFam" id="3.40.50.620:FF:000021">
    <property type="entry name" value="Riboflavin biosynthesis protein"/>
    <property type="match status" value="1"/>
</dbReference>
<dbReference type="SUPFAM" id="SSF52374">
    <property type="entry name" value="Nucleotidylyl transferase"/>
    <property type="match status" value="1"/>
</dbReference>
<evidence type="ECO:0000256" key="4">
    <source>
        <dbReference type="ARBA" id="ARBA00022630"/>
    </source>
</evidence>
<feature type="domain" description="Riboflavin kinase" evidence="16">
    <location>
        <begin position="195"/>
        <end position="318"/>
    </location>
</feature>
<dbReference type="GO" id="GO:0005524">
    <property type="term" value="F:ATP binding"/>
    <property type="evidence" value="ECO:0007669"/>
    <property type="project" value="UniProtKB-UniRule"/>
</dbReference>
<evidence type="ECO:0000256" key="11">
    <source>
        <dbReference type="ARBA" id="ARBA00022840"/>
    </source>
</evidence>
<evidence type="ECO:0000256" key="8">
    <source>
        <dbReference type="ARBA" id="ARBA00022741"/>
    </source>
</evidence>
<dbReference type="Gene3D" id="2.40.30.30">
    <property type="entry name" value="Riboflavin kinase-like"/>
    <property type="match status" value="1"/>
</dbReference>
<keyword evidence="18" id="KW-1185">Reference proteome</keyword>
<dbReference type="RefSeq" id="WP_111433830.1">
    <property type="nucleotide sequence ID" value="NZ_JACIGG010000013.1"/>
</dbReference>
<comment type="pathway">
    <text evidence="3 15">Cofactor biosynthesis; FMN biosynthesis; FMN from riboflavin (ATP route): step 1/1.</text>
</comment>
<dbReference type="FunFam" id="2.40.30.30:FF:000003">
    <property type="entry name" value="Riboflavin biosynthesis protein"/>
    <property type="match status" value="1"/>
</dbReference>
<dbReference type="PIRSF" id="PIRSF004491">
    <property type="entry name" value="FAD_Synth"/>
    <property type="match status" value="1"/>
</dbReference>
<dbReference type="InterPro" id="IPR014729">
    <property type="entry name" value="Rossmann-like_a/b/a_fold"/>
</dbReference>
<dbReference type="Proteomes" id="UP000249299">
    <property type="component" value="Unassembled WGS sequence"/>
</dbReference>
<dbReference type="GO" id="GO:0003919">
    <property type="term" value="F:FMN adenylyltransferase activity"/>
    <property type="evidence" value="ECO:0007669"/>
    <property type="project" value="UniProtKB-UniRule"/>
</dbReference>
<dbReference type="NCBIfam" id="NF004159">
    <property type="entry name" value="PRK05627.1-2"/>
    <property type="match status" value="1"/>
</dbReference>
<comment type="similarity">
    <text evidence="15">Belongs to the ribF family.</text>
</comment>
<dbReference type="EMBL" id="NPEV01000012">
    <property type="protein sequence ID" value="RAI28041.1"/>
    <property type="molecule type" value="Genomic_DNA"/>
</dbReference>
<dbReference type="Gene3D" id="3.40.50.620">
    <property type="entry name" value="HUPs"/>
    <property type="match status" value="1"/>
</dbReference>
<evidence type="ECO:0000259" key="16">
    <source>
        <dbReference type="SMART" id="SM00904"/>
    </source>
</evidence>
<keyword evidence="6 15" id="KW-0808">Transferase</keyword>
<keyword evidence="9 15" id="KW-0418">Kinase</keyword>
<dbReference type="CDD" id="cd02064">
    <property type="entry name" value="FAD_synthetase_N"/>
    <property type="match status" value="1"/>
</dbReference>
<dbReference type="EC" id="2.7.7.2" evidence="15"/>
<comment type="pathway">
    <text evidence="2 15">Cofactor biosynthesis; FAD biosynthesis; FAD from FMN: step 1/1.</text>
</comment>
<dbReference type="GO" id="GO:0009231">
    <property type="term" value="P:riboflavin biosynthetic process"/>
    <property type="evidence" value="ECO:0007669"/>
    <property type="project" value="InterPro"/>
</dbReference>
<dbReference type="NCBIfam" id="NF004160">
    <property type="entry name" value="PRK05627.1-3"/>
    <property type="match status" value="1"/>
</dbReference>
<dbReference type="InterPro" id="IPR015865">
    <property type="entry name" value="Riboflavin_kinase_bac/euk"/>
</dbReference>
<sequence length="333" mass="35601">MEDVGNASKGRFVHAAGLDAVPAAVKGGVVAIGNFDGVHRGHQAVLERAVTIARESGVPALAMTFEPHPRRVFRPDLPLFRLTPPNAKARVIEAIGLDGVIVVPFDRDFAAVSAEDFIEDILLERLRASHVVVGYNFHFGKGRAGSPSFLEEAGARFGFGVTVAEAFGDEGGESISSSRVRAALEDGDVAGAASLLGYRWFIEAEIVHGDKRGRELGFPTANMKLPGDCGLAHGIYAVRMRVDGVVYDGAASYGRRPTFGDGIPLLEVFLFDFDGDLYGKTVDVTFVSYLRAEEKFDSIEALVAQMTRDTEEARMVLSGLAPASPLDAALAFS</sequence>
<dbReference type="InterPro" id="IPR002606">
    <property type="entry name" value="Riboflavin_kinase_bac"/>
</dbReference>
<comment type="function">
    <text evidence="1">Catalyzes the phosphorylation of riboflavin to FMN followed by the adenylation of FMN to FAD.</text>
</comment>
<keyword evidence="10 15" id="KW-0274">FAD</keyword>
<evidence type="ECO:0000256" key="9">
    <source>
        <dbReference type="ARBA" id="ARBA00022777"/>
    </source>
</evidence>
<name>A0A327JPQ7_9HYPH</name>
<dbReference type="NCBIfam" id="TIGR00083">
    <property type="entry name" value="ribF"/>
    <property type="match status" value="1"/>
</dbReference>
<keyword evidence="11 15" id="KW-0067">ATP-binding</keyword>
<dbReference type="SMART" id="SM00904">
    <property type="entry name" value="Flavokinase"/>
    <property type="match status" value="1"/>
</dbReference>
<evidence type="ECO:0000256" key="5">
    <source>
        <dbReference type="ARBA" id="ARBA00022643"/>
    </source>
</evidence>
<dbReference type="InterPro" id="IPR015864">
    <property type="entry name" value="FAD_synthase"/>
</dbReference>
<dbReference type="InterPro" id="IPR023468">
    <property type="entry name" value="Riboflavin_kinase"/>
</dbReference>
<evidence type="ECO:0000256" key="6">
    <source>
        <dbReference type="ARBA" id="ARBA00022679"/>
    </source>
</evidence>
<dbReference type="GO" id="GO:0008531">
    <property type="term" value="F:riboflavin kinase activity"/>
    <property type="evidence" value="ECO:0007669"/>
    <property type="project" value="UniProtKB-UniRule"/>
</dbReference>
<dbReference type="OrthoDB" id="9803667at2"/>